<comment type="caution">
    <text evidence="2">The sequence shown here is derived from an EMBL/GenBank/DDBJ whole genome shotgun (WGS) entry which is preliminary data.</text>
</comment>
<evidence type="ECO:0000313" key="2">
    <source>
        <dbReference type="EMBL" id="KAF2148023.1"/>
    </source>
</evidence>
<keyword evidence="3" id="KW-1185">Reference proteome</keyword>
<keyword evidence="1" id="KW-0812">Transmembrane</keyword>
<reference evidence="2" key="1">
    <citation type="journal article" date="2020" name="Stud. Mycol.">
        <title>101 Dothideomycetes genomes: a test case for predicting lifestyles and emergence of pathogens.</title>
        <authorList>
            <person name="Haridas S."/>
            <person name="Albert R."/>
            <person name="Binder M."/>
            <person name="Bloem J."/>
            <person name="Labutti K."/>
            <person name="Salamov A."/>
            <person name="Andreopoulos B."/>
            <person name="Baker S."/>
            <person name="Barry K."/>
            <person name="Bills G."/>
            <person name="Bluhm B."/>
            <person name="Cannon C."/>
            <person name="Castanera R."/>
            <person name="Culley D."/>
            <person name="Daum C."/>
            <person name="Ezra D."/>
            <person name="Gonzalez J."/>
            <person name="Henrissat B."/>
            <person name="Kuo A."/>
            <person name="Liang C."/>
            <person name="Lipzen A."/>
            <person name="Lutzoni F."/>
            <person name="Magnuson J."/>
            <person name="Mondo S."/>
            <person name="Nolan M."/>
            <person name="Ohm R."/>
            <person name="Pangilinan J."/>
            <person name="Park H.-J."/>
            <person name="Ramirez L."/>
            <person name="Alfaro M."/>
            <person name="Sun H."/>
            <person name="Tritt A."/>
            <person name="Yoshinaga Y."/>
            <person name="Zwiers L.-H."/>
            <person name="Turgeon B."/>
            <person name="Goodwin S."/>
            <person name="Spatafora J."/>
            <person name="Crous P."/>
            <person name="Grigoriev I."/>
        </authorList>
    </citation>
    <scope>NUCLEOTIDE SEQUENCE</scope>
    <source>
        <strain evidence="2">CBS 260.36</strain>
    </source>
</reference>
<evidence type="ECO:0000256" key="1">
    <source>
        <dbReference type="SAM" id="Phobius"/>
    </source>
</evidence>
<evidence type="ECO:0000313" key="3">
    <source>
        <dbReference type="Proteomes" id="UP000799439"/>
    </source>
</evidence>
<protein>
    <submittedName>
        <fullName evidence="2">Uncharacterized protein</fullName>
    </submittedName>
</protein>
<organism evidence="2 3">
    <name type="scientific">Myriangium duriaei CBS 260.36</name>
    <dbReference type="NCBI Taxonomy" id="1168546"/>
    <lineage>
        <taxon>Eukaryota</taxon>
        <taxon>Fungi</taxon>
        <taxon>Dikarya</taxon>
        <taxon>Ascomycota</taxon>
        <taxon>Pezizomycotina</taxon>
        <taxon>Dothideomycetes</taxon>
        <taxon>Dothideomycetidae</taxon>
        <taxon>Myriangiales</taxon>
        <taxon>Myriangiaceae</taxon>
        <taxon>Myriangium</taxon>
    </lineage>
</organism>
<accession>A0A9P4IWH0</accession>
<keyword evidence="1" id="KW-1133">Transmembrane helix</keyword>
<name>A0A9P4IWH0_9PEZI</name>
<keyword evidence="1" id="KW-0472">Membrane</keyword>
<feature type="transmembrane region" description="Helical" evidence="1">
    <location>
        <begin position="87"/>
        <end position="106"/>
    </location>
</feature>
<dbReference type="EMBL" id="ML996094">
    <property type="protein sequence ID" value="KAF2148023.1"/>
    <property type="molecule type" value="Genomic_DNA"/>
</dbReference>
<sequence>MNFTHAKSTRTFSATFSAAVGATFSSNASTLRTTFSCKPSTVVSGTSAAAFHCTAFTTIPSSCFITSSVSILTFISTSSLHDTCTTVFPFFLSPMIICVVVELLRCRQLIQRVRRHHSWSLLPVRLCQLFYMWISAFGKFMHRAVRPGTSEVKDDRIGSFPHQEEEHEVRIFMNE</sequence>
<gene>
    <name evidence="2" type="ORF">K461DRAFT_67635</name>
</gene>
<dbReference type="AlphaFoldDB" id="A0A9P4IWH0"/>
<proteinExistence type="predicted"/>
<dbReference type="Proteomes" id="UP000799439">
    <property type="component" value="Unassembled WGS sequence"/>
</dbReference>